<reference evidence="2 3" key="1">
    <citation type="submission" date="2022-12" db="EMBL/GenBank/DDBJ databases">
        <title>Chromosome-scale assembly of the Ensete ventricosum genome.</title>
        <authorList>
            <person name="Dussert Y."/>
            <person name="Stocks J."/>
            <person name="Wendawek A."/>
            <person name="Woldeyes F."/>
            <person name="Nichols R.A."/>
            <person name="Borrell J.S."/>
        </authorList>
    </citation>
    <scope>NUCLEOTIDE SEQUENCE [LARGE SCALE GENOMIC DNA]</scope>
    <source>
        <strain evidence="3">cv. Maze</strain>
        <tissue evidence="2">Seeds</tissue>
    </source>
</reference>
<comment type="caution">
    <text evidence="2">The sequence shown here is derived from an EMBL/GenBank/DDBJ whole genome shotgun (WGS) entry which is preliminary data.</text>
</comment>
<proteinExistence type="predicted"/>
<evidence type="ECO:0000313" key="3">
    <source>
        <dbReference type="Proteomes" id="UP001222027"/>
    </source>
</evidence>
<dbReference type="AlphaFoldDB" id="A0AAV8QEJ1"/>
<dbReference type="EMBL" id="JAQQAF010000008">
    <property type="protein sequence ID" value="KAJ8467300.1"/>
    <property type="molecule type" value="Genomic_DNA"/>
</dbReference>
<name>A0AAV8QEJ1_ENSVE</name>
<feature type="region of interest" description="Disordered" evidence="1">
    <location>
        <begin position="1"/>
        <end position="44"/>
    </location>
</feature>
<keyword evidence="3" id="KW-1185">Reference proteome</keyword>
<dbReference type="Proteomes" id="UP001222027">
    <property type="component" value="Unassembled WGS sequence"/>
</dbReference>
<feature type="compositionally biased region" description="Low complexity" evidence="1">
    <location>
        <begin position="1"/>
        <end position="16"/>
    </location>
</feature>
<feature type="compositionally biased region" description="Low complexity" evidence="1">
    <location>
        <begin position="27"/>
        <end position="36"/>
    </location>
</feature>
<accession>A0AAV8QEJ1</accession>
<gene>
    <name evidence="2" type="ORF">OPV22_029852</name>
</gene>
<evidence type="ECO:0000256" key="1">
    <source>
        <dbReference type="SAM" id="MobiDB-lite"/>
    </source>
</evidence>
<sequence length="92" mass="9697">MTSSDSSTSVRVVSPSGLGEFSHGDPEVSSSGASSEPPSPVDARVQRDLEVMMSDHDLDSAVTEGSLVAIRARYSIPTEYGLHVPEPGQRPL</sequence>
<organism evidence="2 3">
    <name type="scientific">Ensete ventricosum</name>
    <name type="common">Abyssinian banana</name>
    <name type="synonym">Musa ensete</name>
    <dbReference type="NCBI Taxonomy" id="4639"/>
    <lineage>
        <taxon>Eukaryota</taxon>
        <taxon>Viridiplantae</taxon>
        <taxon>Streptophyta</taxon>
        <taxon>Embryophyta</taxon>
        <taxon>Tracheophyta</taxon>
        <taxon>Spermatophyta</taxon>
        <taxon>Magnoliopsida</taxon>
        <taxon>Liliopsida</taxon>
        <taxon>Zingiberales</taxon>
        <taxon>Musaceae</taxon>
        <taxon>Ensete</taxon>
    </lineage>
</organism>
<evidence type="ECO:0000313" key="2">
    <source>
        <dbReference type="EMBL" id="KAJ8467300.1"/>
    </source>
</evidence>
<protein>
    <submittedName>
        <fullName evidence="2">Uncharacterized protein</fullName>
    </submittedName>
</protein>